<proteinExistence type="predicted"/>
<comment type="caution">
    <text evidence="2">The sequence shown here is derived from an EMBL/GenBank/DDBJ whole genome shotgun (WGS) entry which is preliminary data.</text>
</comment>
<dbReference type="RefSeq" id="WP_381496579.1">
    <property type="nucleotide sequence ID" value="NZ_JBHUOM010000001.1"/>
</dbReference>
<gene>
    <name evidence="2" type="ORF">ACFS25_01220</name>
</gene>
<dbReference type="Proteomes" id="UP001597512">
    <property type="component" value="Unassembled WGS sequence"/>
</dbReference>
<keyword evidence="1" id="KW-0732">Signal</keyword>
<protein>
    <recommendedName>
        <fullName evidence="4">DUF2780 domain-containing protein</fullName>
    </recommendedName>
</protein>
<accession>A0ABW6AAP7</accession>
<reference evidence="3" key="1">
    <citation type="journal article" date="2019" name="Int. J. Syst. Evol. Microbiol.">
        <title>The Global Catalogue of Microorganisms (GCM) 10K type strain sequencing project: providing services to taxonomists for standard genome sequencing and annotation.</title>
        <authorList>
            <consortium name="The Broad Institute Genomics Platform"/>
            <consortium name="The Broad Institute Genome Sequencing Center for Infectious Disease"/>
            <person name="Wu L."/>
            <person name="Ma J."/>
        </authorList>
    </citation>
    <scope>NUCLEOTIDE SEQUENCE [LARGE SCALE GENOMIC DNA]</scope>
    <source>
        <strain evidence="3">KCTC 52490</strain>
    </source>
</reference>
<sequence length="229" mass="22239">MKTIRFGVGIALVSFGMVATSVTSAQIATPAVPTSSAPVAGGAIKDTSITPGTSAITAPADSANIHLDNAVAALDKGDKATTTQELKTGIAGLEAQAQAKPTSFKDKLLSQASKLKALLPLIPTGVLGNGVLGKAVSLAKLASGGNQLEGILAAGSLLGKGSQLTSGLSGIGSALSTLGGSTKSSGQSLISTALATVGKLDQGGLAAKAAEPAAKTQLSSILNLVKGVL</sequence>
<feature type="signal peptide" evidence="1">
    <location>
        <begin position="1"/>
        <end position="25"/>
    </location>
</feature>
<keyword evidence="3" id="KW-1185">Reference proteome</keyword>
<evidence type="ECO:0000313" key="2">
    <source>
        <dbReference type="EMBL" id="MFD2932379.1"/>
    </source>
</evidence>
<name>A0ABW6AAP7_9BACT</name>
<dbReference type="EMBL" id="JBHUOM010000001">
    <property type="protein sequence ID" value="MFD2932379.1"/>
    <property type="molecule type" value="Genomic_DNA"/>
</dbReference>
<organism evidence="2 3">
    <name type="scientific">Spirosoma flavum</name>
    <dbReference type="NCBI Taxonomy" id="2048557"/>
    <lineage>
        <taxon>Bacteria</taxon>
        <taxon>Pseudomonadati</taxon>
        <taxon>Bacteroidota</taxon>
        <taxon>Cytophagia</taxon>
        <taxon>Cytophagales</taxon>
        <taxon>Cytophagaceae</taxon>
        <taxon>Spirosoma</taxon>
    </lineage>
</organism>
<evidence type="ECO:0000313" key="3">
    <source>
        <dbReference type="Proteomes" id="UP001597512"/>
    </source>
</evidence>
<feature type="chain" id="PRO_5046755339" description="DUF2780 domain-containing protein" evidence="1">
    <location>
        <begin position="26"/>
        <end position="229"/>
    </location>
</feature>
<evidence type="ECO:0008006" key="4">
    <source>
        <dbReference type="Google" id="ProtNLM"/>
    </source>
</evidence>
<evidence type="ECO:0000256" key="1">
    <source>
        <dbReference type="SAM" id="SignalP"/>
    </source>
</evidence>